<dbReference type="GO" id="GO:0005524">
    <property type="term" value="F:ATP binding"/>
    <property type="evidence" value="ECO:0007669"/>
    <property type="project" value="InterPro"/>
</dbReference>
<dbReference type="GO" id="GO:0015421">
    <property type="term" value="F:ABC-type oligopeptide transporter activity"/>
    <property type="evidence" value="ECO:0007669"/>
    <property type="project" value="TreeGrafter"/>
</dbReference>
<dbReference type="PANTHER" id="PTHR43394:SF1">
    <property type="entry name" value="ATP-BINDING CASSETTE SUB-FAMILY B MEMBER 10, MITOCHONDRIAL"/>
    <property type="match status" value="1"/>
</dbReference>
<dbReference type="Proteomes" id="UP000254070">
    <property type="component" value="Unassembled WGS sequence"/>
</dbReference>
<accession>A0A377KK71</accession>
<feature type="domain" description="ABC transporter" evidence="1">
    <location>
        <begin position="66"/>
        <end position="239"/>
    </location>
</feature>
<evidence type="ECO:0000313" key="3">
    <source>
        <dbReference type="Proteomes" id="UP000254070"/>
    </source>
</evidence>
<name>A0A377KK71_9ENTE</name>
<organism evidence="2 3">
    <name type="scientific">Enterococcus durans</name>
    <dbReference type="NCBI Taxonomy" id="53345"/>
    <lineage>
        <taxon>Bacteria</taxon>
        <taxon>Bacillati</taxon>
        <taxon>Bacillota</taxon>
        <taxon>Bacilli</taxon>
        <taxon>Lactobacillales</taxon>
        <taxon>Enterococcaceae</taxon>
        <taxon>Enterococcus</taxon>
    </lineage>
</organism>
<dbReference type="InterPro" id="IPR027417">
    <property type="entry name" value="P-loop_NTPase"/>
</dbReference>
<dbReference type="InterPro" id="IPR003439">
    <property type="entry name" value="ABC_transporter-like_ATP-bd"/>
</dbReference>
<reference evidence="2 3" key="1">
    <citation type="submission" date="2018-06" db="EMBL/GenBank/DDBJ databases">
        <authorList>
            <consortium name="Pathogen Informatics"/>
            <person name="Doyle S."/>
        </authorList>
    </citation>
    <scope>NUCLEOTIDE SEQUENCE [LARGE SCALE GENOMIC DNA]</scope>
    <source>
        <strain evidence="2 3">NCTC8129</strain>
    </source>
</reference>
<dbReference type="PROSITE" id="PS50893">
    <property type="entry name" value="ABC_TRANSPORTER_2"/>
    <property type="match status" value="1"/>
</dbReference>
<protein>
    <submittedName>
        <fullName evidence="2">ABC-type bacteriocin/lantibiotic exporters, contain an N-terminal double-glycine peptidase domain</fullName>
        <ecNumber evidence="2">3.6.3.-</ecNumber>
    </submittedName>
</protein>
<dbReference type="AlphaFoldDB" id="A0A377KK71"/>
<evidence type="ECO:0000259" key="1">
    <source>
        <dbReference type="PROSITE" id="PS50893"/>
    </source>
</evidence>
<dbReference type="EMBL" id="UGIF01000002">
    <property type="protein sequence ID" value="STP29607.1"/>
    <property type="molecule type" value="Genomic_DNA"/>
</dbReference>
<dbReference type="PANTHER" id="PTHR43394">
    <property type="entry name" value="ATP-DEPENDENT PERMEASE MDL1, MITOCHONDRIAL"/>
    <property type="match status" value="1"/>
</dbReference>
<dbReference type="Pfam" id="PF00005">
    <property type="entry name" value="ABC_tran"/>
    <property type="match status" value="1"/>
</dbReference>
<dbReference type="InterPro" id="IPR039421">
    <property type="entry name" value="Type_1_exporter"/>
</dbReference>
<dbReference type="EC" id="3.6.3.-" evidence="2"/>
<gene>
    <name evidence="2" type="ORF">NCTC8129_01813</name>
</gene>
<keyword evidence="2" id="KW-0378">Hydrolase</keyword>
<dbReference type="SUPFAM" id="SSF52540">
    <property type="entry name" value="P-loop containing nucleoside triphosphate hydrolases"/>
    <property type="match status" value="1"/>
</dbReference>
<sequence length="240" mass="27291">MKGSMTIGIFSVLVSYFNMMLSSIKFIPSITTQFSEMSASYYRIIDLTTLDRDKSGSIKQVNSNIIRMNNVSIKFPDSEEELLKYFNYSFMKGSIYCLKGTNGSGKTTVLDIISKLNFSYEGSISIDNIEIEKLDTDIYHNECVSYMTQEAFAINDSLEANLLMYDESRDLKTLIRKLGLEKYLKQEDDISTIASGGEKQKISFLRSIIKPFKVLLLDEPTNHLDAGSKIIIMEYLNTIK</sequence>
<proteinExistence type="predicted"/>
<dbReference type="Gene3D" id="3.40.50.300">
    <property type="entry name" value="P-loop containing nucleotide triphosphate hydrolases"/>
    <property type="match status" value="1"/>
</dbReference>
<dbReference type="GO" id="GO:0016887">
    <property type="term" value="F:ATP hydrolysis activity"/>
    <property type="evidence" value="ECO:0007669"/>
    <property type="project" value="InterPro"/>
</dbReference>
<evidence type="ECO:0000313" key="2">
    <source>
        <dbReference type="EMBL" id="STP29607.1"/>
    </source>
</evidence>